<feature type="region of interest" description="Disordered" evidence="1">
    <location>
        <begin position="31"/>
        <end position="53"/>
    </location>
</feature>
<name>A0ABN3L9M6_STRLO</name>
<dbReference type="EMBL" id="BAAASG010000004">
    <property type="protein sequence ID" value="GAA2480301.1"/>
    <property type="molecule type" value="Genomic_DNA"/>
</dbReference>
<comment type="caution">
    <text evidence="2">The sequence shown here is derived from an EMBL/GenBank/DDBJ whole genome shotgun (WGS) entry which is preliminary data.</text>
</comment>
<organism evidence="2 3">
    <name type="scientific">Streptomyces longisporus</name>
    <dbReference type="NCBI Taxonomy" id="1948"/>
    <lineage>
        <taxon>Bacteria</taxon>
        <taxon>Bacillati</taxon>
        <taxon>Actinomycetota</taxon>
        <taxon>Actinomycetes</taxon>
        <taxon>Kitasatosporales</taxon>
        <taxon>Streptomycetaceae</taxon>
        <taxon>Streptomyces</taxon>
    </lineage>
</organism>
<dbReference type="Proteomes" id="UP001501777">
    <property type="component" value="Unassembled WGS sequence"/>
</dbReference>
<keyword evidence="3" id="KW-1185">Reference proteome</keyword>
<gene>
    <name evidence="2" type="ORF">GCM10010276_16230</name>
</gene>
<reference evidence="2 3" key="1">
    <citation type="journal article" date="2019" name="Int. J. Syst. Evol. Microbiol.">
        <title>The Global Catalogue of Microorganisms (GCM) 10K type strain sequencing project: providing services to taxonomists for standard genome sequencing and annotation.</title>
        <authorList>
            <consortium name="The Broad Institute Genomics Platform"/>
            <consortium name="The Broad Institute Genome Sequencing Center for Infectious Disease"/>
            <person name="Wu L."/>
            <person name="Ma J."/>
        </authorList>
    </citation>
    <scope>NUCLEOTIDE SEQUENCE [LARGE SCALE GENOMIC DNA]</scope>
    <source>
        <strain evidence="2 3">JCM 4395</strain>
    </source>
</reference>
<evidence type="ECO:0000313" key="2">
    <source>
        <dbReference type="EMBL" id="GAA2480301.1"/>
    </source>
</evidence>
<evidence type="ECO:0000313" key="3">
    <source>
        <dbReference type="Proteomes" id="UP001501777"/>
    </source>
</evidence>
<sequence length="103" mass="10745">MTFETVIGETPAAFATSWIVVTLTPGLPSRNPVACQTAPECTGPRRESRGILHTVPGRPESEIAVESRQASGALTVTNECGGSVRASPWSVALRPSKGRGATI</sequence>
<proteinExistence type="predicted"/>
<evidence type="ECO:0000256" key="1">
    <source>
        <dbReference type="SAM" id="MobiDB-lite"/>
    </source>
</evidence>
<accession>A0ABN3L9M6</accession>
<protein>
    <submittedName>
        <fullName evidence="2">Uncharacterized protein</fullName>
    </submittedName>
</protein>